<accession>A0AAW2R0N8</accession>
<reference evidence="3" key="2">
    <citation type="journal article" date="2024" name="Plant">
        <title>Genomic evolution and insights into agronomic trait innovations of Sesamum species.</title>
        <authorList>
            <person name="Miao H."/>
            <person name="Wang L."/>
            <person name="Qu L."/>
            <person name="Liu H."/>
            <person name="Sun Y."/>
            <person name="Le M."/>
            <person name="Wang Q."/>
            <person name="Wei S."/>
            <person name="Zheng Y."/>
            <person name="Lin W."/>
            <person name="Duan Y."/>
            <person name="Cao H."/>
            <person name="Xiong S."/>
            <person name="Wang X."/>
            <person name="Wei L."/>
            <person name="Li C."/>
            <person name="Ma Q."/>
            <person name="Ju M."/>
            <person name="Zhao R."/>
            <person name="Li G."/>
            <person name="Mu C."/>
            <person name="Tian Q."/>
            <person name="Mei H."/>
            <person name="Zhang T."/>
            <person name="Gao T."/>
            <person name="Zhang H."/>
        </authorList>
    </citation>
    <scope>NUCLEOTIDE SEQUENCE</scope>
    <source>
        <strain evidence="3">KEN8</strain>
    </source>
</reference>
<feature type="domain" description="Reverse transcriptase" evidence="2">
    <location>
        <begin position="61"/>
        <end position="142"/>
    </location>
</feature>
<comment type="caution">
    <text evidence="3">The sequence shown here is derived from an EMBL/GenBank/DDBJ whole genome shotgun (WGS) entry which is preliminary data.</text>
</comment>
<feature type="signal peptide" evidence="1">
    <location>
        <begin position="1"/>
        <end position="18"/>
    </location>
</feature>
<dbReference type="Gene3D" id="3.30.70.270">
    <property type="match status" value="2"/>
</dbReference>
<dbReference type="Pfam" id="PF00078">
    <property type="entry name" value="RVT_1"/>
    <property type="match status" value="1"/>
</dbReference>
<dbReference type="EMBL" id="JACGWM010000005">
    <property type="protein sequence ID" value="KAL0373151.1"/>
    <property type="molecule type" value="Genomic_DNA"/>
</dbReference>
<reference evidence="3" key="1">
    <citation type="submission" date="2020-06" db="EMBL/GenBank/DDBJ databases">
        <authorList>
            <person name="Li T."/>
            <person name="Hu X."/>
            <person name="Zhang T."/>
            <person name="Song X."/>
            <person name="Zhang H."/>
            <person name="Dai N."/>
            <person name="Sheng W."/>
            <person name="Hou X."/>
            <person name="Wei L."/>
        </authorList>
    </citation>
    <scope>NUCLEOTIDE SEQUENCE</scope>
    <source>
        <strain evidence="3">KEN8</strain>
        <tissue evidence="3">Leaf</tissue>
    </source>
</reference>
<keyword evidence="1" id="KW-0732">Signal</keyword>
<protein>
    <submittedName>
        <fullName evidence="3">Transposon Ty3-G Gag-Pol polyprotein</fullName>
    </submittedName>
</protein>
<gene>
    <name evidence="3" type="ORF">Scaly_0996700</name>
</gene>
<dbReference type="PANTHER" id="PTHR24559:SF444">
    <property type="entry name" value="REVERSE TRANSCRIPTASE DOMAIN-CONTAINING PROTEIN"/>
    <property type="match status" value="1"/>
</dbReference>
<proteinExistence type="predicted"/>
<feature type="chain" id="PRO_5043498111" evidence="1">
    <location>
        <begin position="19"/>
        <end position="221"/>
    </location>
</feature>
<evidence type="ECO:0000313" key="3">
    <source>
        <dbReference type="EMBL" id="KAL0373151.1"/>
    </source>
</evidence>
<dbReference type="CDD" id="cd01647">
    <property type="entry name" value="RT_LTR"/>
    <property type="match status" value="1"/>
</dbReference>
<dbReference type="InterPro" id="IPR043128">
    <property type="entry name" value="Rev_trsase/Diguanyl_cyclase"/>
</dbReference>
<dbReference type="InterPro" id="IPR043502">
    <property type="entry name" value="DNA/RNA_pol_sf"/>
</dbReference>
<dbReference type="InterPro" id="IPR053134">
    <property type="entry name" value="RNA-dir_DNA_polymerase"/>
</dbReference>
<dbReference type="FunFam" id="3.30.70.270:FF:000003">
    <property type="entry name" value="Transposon Ty3-G Gag-Pol polyprotein"/>
    <property type="match status" value="1"/>
</dbReference>
<dbReference type="SUPFAM" id="SSF56672">
    <property type="entry name" value="DNA/RNA polymerases"/>
    <property type="match status" value="1"/>
</dbReference>
<evidence type="ECO:0000256" key="1">
    <source>
        <dbReference type="SAM" id="SignalP"/>
    </source>
</evidence>
<sequence>MKFIFGHCLLIPFPGVAPISITPYRMALVELQELKKQLEELLKKGFIRLSTSPWGAPVLFVKKKDGSTRLCVNYRQLNRVTVKNKYPLPRIDDLLDQLKGATTFSKIDLRSGYWQLRIAENDILKTAFRTCYGHYEFLVMPFWVNKCTSSVHSVDESEEHEQHLRIVLQILKEEELYAKLSKCEFWVNQVVFLGYVISSDGVIPNPSKVKLLWNGEYEECD</sequence>
<dbReference type="InterPro" id="IPR000477">
    <property type="entry name" value="RT_dom"/>
</dbReference>
<evidence type="ECO:0000259" key="2">
    <source>
        <dbReference type="Pfam" id="PF00078"/>
    </source>
</evidence>
<organism evidence="3">
    <name type="scientific">Sesamum calycinum</name>
    <dbReference type="NCBI Taxonomy" id="2727403"/>
    <lineage>
        <taxon>Eukaryota</taxon>
        <taxon>Viridiplantae</taxon>
        <taxon>Streptophyta</taxon>
        <taxon>Embryophyta</taxon>
        <taxon>Tracheophyta</taxon>
        <taxon>Spermatophyta</taxon>
        <taxon>Magnoliopsida</taxon>
        <taxon>eudicotyledons</taxon>
        <taxon>Gunneridae</taxon>
        <taxon>Pentapetalae</taxon>
        <taxon>asterids</taxon>
        <taxon>lamiids</taxon>
        <taxon>Lamiales</taxon>
        <taxon>Pedaliaceae</taxon>
        <taxon>Sesamum</taxon>
    </lineage>
</organism>
<dbReference type="Gene3D" id="3.10.10.10">
    <property type="entry name" value="HIV Type 1 Reverse Transcriptase, subunit A, domain 1"/>
    <property type="match status" value="1"/>
</dbReference>
<dbReference type="AlphaFoldDB" id="A0AAW2R0N8"/>
<dbReference type="PANTHER" id="PTHR24559">
    <property type="entry name" value="TRANSPOSON TY3-I GAG-POL POLYPROTEIN"/>
    <property type="match status" value="1"/>
</dbReference>
<name>A0AAW2R0N8_9LAMI</name>